<dbReference type="EMBL" id="FNFF01000015">
    <property type="protein sequence ID" value="SDK98439.1"/>
    <property type="molecule type" value="Genomic_DNA"/>
</dbReference>
<reference evidence="1 2" key="1">
    <citation type="submission" date="2016-10" db="EMBL/GenBank/DDBJ databases">
        <authorList>
            <person name="de Groot N.N."/>
        </authorList>
    </citation>
    <scope>NUCLEOTIDE SEQUENCE [LARGE SCALE GENOMIC DNA]</scope>
    <source>
        <strain evidence="1 2">CGMCC 4.5727</strain>
    </source>
</reference>
<gene>
    <name evidence="1" type="ORF">SAMN05421806_115135</name>
</gene>
<keyword evidence="2" id="KW-1185">Reference proteome</keyword>
<dbReference type="Proteomes" id="UP000199155">
    <property type="component" value="Unassembled WGS sequence"/>
</dbReference>
<dbReference type="AlphaFoldDB" id="A0A1G9GCP1"/>
<proteinExistence type="predicted"/>
<dbReference type="STRING" id="417292.SAMN05421806_115135"/>
<protein>
    <submittedName>
        <fullName evidence="1">Uncharacterized protein</fullName>
    </submittedName>
</protein>
<evidence type="ECO:0000313" key="1">
    <source>
        <dbReference type="EMBL" id="SDK98439.1"/>
    </source>
</evidence>
<evidence type="ECO:0000313" key="2">
    <source>
        <dbReference type="Proteomes" id="UP000199155"/>
    </source>
</evidence>
<accession>A0A1G9GCP1</accession>
<organism evidence="1 2">
    <name type="scientific">Streptomyces indicus</name>
    <dbReference type="NCBI Taxonomy" id="417292"/>
    <lineage>
        <taxon>Bacteria</taxon>
        <taxon>Bacillati</taxon>
        <taxon>Actinomycetota</taxon>
        <taxon>Actinomycetes</taxon>
        <taxon>Kitasatosporales</taxon>
        <taxon>Streptomycetaceae</taxon>
        <taxon>Streptomyces</taxon>
    </lineage>
</organism>
<name>A0A1G9GCP1_9ACTN</name>
<sequence length="151" mass="16718">MEPPEHARFARHIRTLAEVSAEEEGELVAAVLRDPDASMARSAIVRHFDERAPGLLTQGGFPAWATRMRQAVAGDGFLAERLREWTLVHAVVQGEPWSAEELATASDWCQRTVAASETPAPPEALAILAAWGRTRRVRTEAGRRLRGEGWR</sequence>